<dbReference type="AlphaFoldDB" id="A0AAW0IRR6"/>
<evidence type="ECO:0000256" key="3">
    <source>
        <dbReference type="ARBA" id="ARBA00022679"/>
    </source>
</evidence>
<comment type="catalytic activity">
    <reaction evidence="7">
        <text>L-threonyl-[protein] + ATP = O-phospho-L-threonyl-[protein] + ADP + H(+)</text>
        <dbReference type="Rhea" id="RHEA:46608"/>
        <dbReference type="Rhea" id="RHEA-COMP:11060"/>
        <dbReference type="Rhea" id="RHEA-COMP:11605"/>
        <dbReference type="ChEBI" id="CHEBI:15378"/>
        <dbReference type="ChEBI" id="CHEBI:30013"/>
        <dbReference type="ChEBI" id="CHEBI:30616"/>
        <dbReference type="ChEBI" id="CHEBI:61977"/>
        <dbReference type="ChEBI" id="CHEBI:456216"/>
        <dbReference type="EC" id="2.7.11.1"/>
    </reaction>
</comment>
<accession>A0AAW0IRR6</accession>
<dbReference type="EMBL" id="PKMF04000910">
    <property type="protein sequence ID" value="KAK7816937.1"/>
    <property type="molecule type" value="Genomic_DNA"/>
</dbReference>
<sequence>MEVSERCDIYSFGVVTMEVIMGRHPASSHGVLLEDVLDQRLAHPTKRVAKKVVLVGKIALACLHTSPQSHPTMQ</sequence>
<keyword evidence="3" id="KW-0808">Transferase</keyword>
<proteinExistence type="predicted"/>
<dbReference type="Gene3D" id="1.10.510.10">
    <property type="entry name" value="Transferase(Phosphotransferase) domain 1"/>
    <property type="match status" value="1"/>
</dbReference>
<dbReference type="GO" id="GO:0004674">
    <property type="term" value="F:protein serine/threonine kinase activity"/>
    <property type="evidence" value="ECO:0007669"/>
    <property type="project" value="UniProtKB-KW"/>
</dbReference>
<keyword evidence="4" id="KW-0547">Nucleotide-binding</keyword>
<evidence type="ECO:0000256" key="1">
    <source>
        <dbReference type="ARBA" id="ARBA00012513"/>
    </source>
</evidence>
<evidence type="ECO:0000313" key="9">
    <source>
        <dbReference type="EMBL" id="KAK7816937.1"/>
    </source>
</evidence>
<keyword evidence="5 9" id="KW-0418">Kinase</keyword>
<evidence type="ECO:0000256" key="4">
    <source>
        <dbReference type="ARBA" id="ARBA00022741"/>
    </source>
</evidence>
<keyword evidence="9" id="KW-0675">Receptor</keyword>
<dbReference type="EC" id="2.7.11.1" evidence="1"/>
<reference evidence="9 10" key="1">
    <citation type="journal article" date="2018" name="Sci. Data">
        <title>The draft genome sequence of cork oak.</title>
        <authorList>
            <person name="Ramos A.M."/>
            <person name="Usie A."/>
            <person name="Barbosa P."/>
            <person name="Barros P.M."/>
            <person name="Capote T."/>
            <person name="Chaves I."/>
            <person name="Simoes F."/>
            <person name="Abreu I."/>
            <person name="Carrasquinho I."/>
            <person name="Faro C."/>
            <person name="Guimaraes J.B."/>
            <person name="Mendonca D."/>
            <person name="Nobrega F."/>
            <person name="Rodrigues L."/>
            <person name="Saibo N.J.M."/>
            <person name="Varela M.C."/>
            <person name="Egas C."/>
            <person name="Matos J."/>
            <person name="Miguel C.M."/>
            <person name="Oliveira M.M."/>
            <person name="Ricardo C.P."/>
            <person name="Goncalves S."/>
        </authorList>
    </citation>
    <scope>NUCLEOTIDE SEQUENCE [LARGE SCALE GENOMIC DNA]</scope>
    <source>
        <strain evidence="10">cv. HL8</strain>
    </source>
</reference>
<dbReference type="PANTHER" id="PTHR48005">
    <property type="entry name" value="LEUCINE RICH REPEAT KINASE 2"/>
    <property type="match status" value="1"/>
</dbReference>
<evidence type="ECO:0000313" key="10">
    <source>
        <dbReference type="Proteomes" id="UP000237347"/>
    </source>
</evidence>
<dbReference type="InterPro" id="IPR051420">
    <property type="entry name" value="Ser_Thr_Kinases_DiverseReg"/>
</dbReference>
<dbReference type="GO" id="GO:0005524">
    <property type="term" value="F:ATP binding"/>
    <property type="evidence" value="ECO:0007669"/>
    <property type="project" value="UniProtKB-KW"/>
</dbReference>
<dbReference type="Proteomes" id="UP000237347">
    <property type="component" value="Unassembled WGS sequence"/>
</dbReference>
<organism evidence="9 10">
    <name type="scientific">Quercus suber</name>
    <name type="common">Cork oak</name>
    <dbReference type="NCBI Taxonomy" id="58331"/>
    <lineage>
        <taxon>Eukaryota</taxon>
        <taxon>Viridiplantae</taxon>
        <taxon>Streptophyta</taxon>
        <taxon>Embryophyta</taxon>
        <taxon>Tracheophyta</taxon>
        <taxon>Spermatophyta</taxon>
        <taxon>Magnoliopsida</taxon>
        <taxon>eudicotyledons</taxon>
        <taxon>Gunneridae</taxon>
        <taxon>Pentapetalae</taxon>
        <taxon>rosids</taxon>
        <taxon>fabids</taxon>
        <taxon>Fagales</taxon>
        <taxon>Fagaceae</taxon>
        <taxon>Quercus</taxon>
    </lineage>
</organism>
<keyword evidence="6" id="KW-0067">ATP-binding</keyword>
<keyword evidence="2" id="KW-0723">Serine/threonine-protein kinase</keyword>
<comment type="caution">
    <text evidence="9">The sequence shown here is derived from an EMBL/GenBank/DDBJ whole genome shotgun (WGS) entry which is preliminary data.</text>
</comment>
<evidence type="ECO:0000256" key="2">
    <source>
        <dbReference type="ARBA" id="ARBA00022527"/>
    </source>
</evidence>
<evidence type="ECO:0000256" key="8">
    <source>
        <dbReference type="ARBA" id="ARBA00048679"/>
    </source>
</evidence>
<comment type="catalytic activity">
    <reaction evidence="8">
        <text>L-seryl-[protein] + ATP = O-phospho-L-seryl-[protein] + ADP + H(+)</text>
        <dbReference type="Rhea" id="RHEA:17989"/>
        <dbReference type="Rhea" id="RHEA-COMP:9863"/>
        <dbReference type="Rhea" id="RHEA-COMP:11604"/>
        <dbReference type="ChEBI" id="CHEBI:15378"/>
        <dbReference type="ChEBI" id="CHEBI:29999"/>
        <dbReference type="ChEBI" id="CHEBI:30616"/>
        <dbReference type="ChEBI" id="CHEBI:83421"/>
        <dbReference type="ChEBI" id="CHEBI:456216"/>
        <dbReference type="EC" id="2.7.11.1"/>
    </reaction>
</comment>
<dbReference type="PANTHER" id="PTHR48005:SF70">
    <property type="entry name" value="MDIS1-INTERACTING RECEPTOR LIKE KINASE 2-LIKE"/>
    <property type="match status" value="1"/>
</dbReference>
<keyword evidence="10" id="KW-1185">Reference proteome</keyword>
<dbReference type="InterPro" id="IPR011009">
    <property type="entry name" value="Kinase-like_dom_sf"/>
</dbReference>
<protein>
    <recommendedName>
        <fullName evidence="1">non-specific serine/threonine protein kinase</fullName>
        <ecNumber evidence="1">2.7.11.1</ecNumber>
    </recommendedName>
</protein>
<evidence type="ECO:0000256" key="6">
    <source>
        <dbReference type="ARBA" id="ARBA00022840"/>
    </source>
</evidence>
<name>A0AAW0IRR6_QUESU</name>
<gene>
    <name evidence="9" type="primary">MIK2_104</name>
    <name evidence="9" type="ORF">CFP56_043439</name>
</gene>
<dbReference type="SUPFAM" id="SSF56112">
    <property type="entry name" value="Protein kinase-like (PK-like)"/>
    <property type="match status" value="1"/>
</dbReference>
<evidence type="ECO:0000256" key="7">
    <source>
        <dbReference type="ARBA" id="ARBA00047899"/>
    </source>
</evidence>
<evidence type="ECO:0000256" key="5">
    <source>
        <dbReference type="ARBA" id="ARBA00022777"/>
    </source>
</evidence>